<dbReference type="InterPro" id="IPR007037">
    <property type="entry name" value="SIP_rossman_dom"/>
</dbReference>
<dbReference type="InterPro" id="IPR017938">
    <property type="entry name" value="Riboflavin_synthase-like_b-brl"/>
</dbReference>
<evidence type="ECO:0000313" key="1">
    <source>
        <dbReference type="EMBL" id="BBX16243.1"/>
    </source>
</evidence>
<dbReference type="InterPro" id="IPR039261">
    <property type="entry name" value="FNR_nucleotide-bd"/>
</dbReference>
<name>A0A7I7JWR8_9MYCO</name>
<dbReference type="CDD" id="cd06193">
    <property type="entry name" value="siderophore_interacting"/>
    <property type="match status" value="1"/>
</dbReference>
<dbReference type="EMBL" id="AP022563">
    <property type="protein sequence ID" value="BBX16243.1"/>
    <property type="molecule type" value="Genomic_DNA"/>
</dbReference>
<dbReference type="RefSeq" id="WP_098002609.1">
    <property type="nucleotide sequence ID" value="NZ_AP022563.1"/>
</dbReference>
<dbReference type="Pfam" id="PF04954">
    <property type="entry name" value="SIP"/>
    <property type="match status" value="1"/>
</dbReference>
<organism evidence="1 2">
    <name type="scientific">Mycolicibacterium duvalii</name>
    <dbReference type="NCBI Taxonomy" id="39688"/>
    <lineage>
        <taxon>Bacteria</taxon>
        <taxon>Bacillati</taxon>
        <taxon>Actinomycetota</taxon>
        <taxon>Actinomycetes</taxon>
        <taxon>Mycobacteriales</taxon>
        <taxon>Mycobacteriaceae</taxon>
        <taxon>Mycolicibacterium</taxon>
    </lineage>
</organism>
<reference evidence="1 2" key="1">
    <citation type="journal article" date="2019" name="Emerg. Microbes Infect.">
        <title>Comprehensive subspecies identification of 175 nontuberculous mycobacteria species based on 7547 genomic profiles.</title>
        <authorList>
            <person name="Matsumoto Y."/>
            <person name="Kinjo T."/>
            <person name="Motooka D."/>
            <person name="Nabeya D."/>
            <person name="Jung N."/>
            <person name="Uechi K."/>
            <person name="Horii T."/>
            <person name="Iida T."/>
            <person name="Fujita J."/>
            <person name="Nakamura S."/>
        </authorList>
    </citation>
    <scope>NUCLEOTIDE SEQUENCE [LARGE SCALE GENOMIC DNA]</scope>
    <source>
        <strain evidence="1 2">JCM 6396</strain>
    </source>
</reference>
<dbReference type="GO" id="GO:0016491">
    <property type="term" value="F:oxidoreductase activity"/>
    <property type="evidence" value="ECO:0007669"/>
    <property type="project" value="InterPro"/>
</dbReference>
<dbReference type="SUPFAM" id="SSF63380">
    <property type="entry name" value="Riboflavin synthase domain-like"/>
    <property type="match status" value="1"/>
</dbReference>
<dbReference type="Proteomes" id="UP000467006">
    <property type="component" value="Chromosome"/>
</dbReference>
<dbReference type="InterPro" id="IPR017927">
    <property type="entry name" value="FAD-bd_FR_type"/>
</dbReference>
<proteinExistence type="predicted"/>
<dbReference type="InterPro" id="IPR039374">
    <property type="entry name" value="SIP_fam"/>
</dbReference>
<keyword evidence="2" id="KW-1185">Reference proteome</keyword>
<gene>
    <name evidence="1" type="ORF">MDUV_11030</name>
</gene>
<dbReference type="Gene3D" id="3.40.50.80">
    <property type="entry name" value="Nucleotide-binding domain of ferredoxin-NADP reductase (FNR) module"/>
    <property type="match status" value="1"/>
</dbReference>
<dbReference type="KEGG" id="mdu:MDUV_11030"/>
<accession>A0A7I7JWR8</accession>
<dbReference type="PANTHER" id="PTHR30157:SF0">
    <property type="entry name" value="NADPH-DEPENDENT FERRIC-CHELATE REDUCTASE"/>
    <property type="match status" value="1"/>
</dbReference>
<dbReference type="Gene3D" id="2.40.30.10">
    <property type="entry name" value="Translation factors"/>
    <property type="match status" value="1"/>
</dbReference>
<dbReference type="PANTHER" id="PTHR30157">
    <property type="entry name" value="FERRIC REDUCTASE, NADPH-DEPENDENT"/>
    <property type="match status" value="1"/>
</dbReference>
<dbReference type="AlphaFoldDB" id="A0A7I7JWR8"/>
<dbReference type="PROSITE" id="PS51384">
    <property type="entry name" value="FAD_FR"/>
    <property type="match status" value="1"/>
</dbReference>
<dbReference type="OrthoDB" id="9814826at2"/>
<protein>
    <submittedName>
        <fullName evidence="1">Siderophore-interacting protein</fullName>
    </submittedName>
</protein>
<evidence type="ECO:0000313" key="2">
    <source>
        <dbReference type="Proteomes" id="UP000467006"/>
    </source>
</evidence>
<sequence length="267" mass="29045">MPFSSASVVRTEALSDRFRRIVLHVEDPAALNLPDAADTAVGVYFDPADGEGRNYSVRTQDGPAITLDVATHCGGPGTRWAATAVPGQRVGLDHARAWHRPGPGTDWQLLVSDLSGLPAAARILEQMAPDERAILFAEVADRRDLDYLPWHPGVVVRPHIGTGNGHAPSDLARAVRAYRLPPGRGYCWFAGEAGQSRLVRKYLRGRGWTIDQYDITGYWRQGSEEWDERFAAAGGDALSVYARALAAGKDGKVAFEEFDHACEQAGL</sequence>